<dbReference type="InterPro" id="IPR006311">
    <property type="entry name" value="TAT_signal"/>
</dbReference>
<sequence length="731" mass="77293">MGFNTTRRGFLASAGAVAFTIGFGPKGAMAATADAALDPTIGSAIDTAFTPFVRIGTDGQVTVLIKHVEMGQGASSGLASFVAEELNHDLGLVKIAFPDAKPEYANTLIGFKGTGGSTATPDSFLQYRKAGAAARDMFKAAAAEAWGVDPADVTLENGVLTSGDHSASFAELLQAAATQPVPEDPKLKETDFRIFGKEGAFRRVDGAGKINGTAIFATDIQLDNQITAMVIRPPRLGAVLTSFDASGAEGIRGFINAAARADGRGVVVYGENTWAAMSARSAITAEWDFSNAGSRSTDEIREELLGMVRADPQFNASHDGTDIAAVEADLASAAQVIEAEFFAPYLAHAPMEPMCAVIEPTAEGGVILHDGTQFAGLSHPTVAAVLGLDPAMVENRPLYAGGSFGRRANFESDYQAEAAEAFAMTDRTRPVKLAWSREDDIQGGYYRPAFAHRVRVGLDGDGKIVAWDHRLAGQSIMKGSMFDPNGMEIDHISVEGVADTPYSLGTMHVGLTDQRKDAVVLWWRSVGHSHTGFVMESMMDMAAEAAGIDPLEFRLNHLPEGEDGDRLRGVLELVTQNANWGNAPEGHGQGLAVVKSFGTYVAEVVEVSGTADDAIRIEKVTCAVDCGLPINPDMIRAQMEGGIGFALSAVMRGEITMVDGEVQQTNFYDFMPLRIGDIRAIETHIVPSTASPTGVGEPGVPPAGPALANAIARTGTRVTMLPLENNGVYFY</sequence>
<dbReference type="InterPro" id="IPR000674">
    <property type="entry name" value="Ald_Oxase/Xan_DH_a/b"/>
</dbReference>
<evidence type="ECO:0000259" key="2">
    <source>
        <dbReference type="SMART" id="SM01008"/>
    </source>
</evidence>
<keyword evidence="4" id="KW-1185">Reference proteome</keyword>
<dbReference type="InterPro" id="IPR008274">
    <property type="entry name" value="AldOxase/xan_DH_MoCoBD1"/>
</dbReference>
<dbReference type="AlphaFoldDB" id="F9YBB4"/>
<evidence type="ECO:0000313" key="3">
    <source>
        <dbReference type="EMBL" id="AEM42666.1"/>
    </source>
</evidence>
<dbReference type="KEGG" id="kvl:KVU_PA0249"/>
<dbReference type="RefSeq" id="WP_014538282.1">
    <property type="nucleotide sequence ID" value="NC_017386.1"/>
</dbReference>
<accession>F9YBB4</accession>
<dbReference type="GO" id="GO:0047121">
    <property type="term" value="F:isoquinoline 1-oxidoreductase activity"/>
    <property type="evidence" value="ECO:0007669"/>
    <property type="project" value="UniProtKB-EC"/>
</dbReference>
<keyword evidence="3" id="KW-0614">Plasmid</keyword>
<dbReference type="PANTHER" id="PTHR47495:SF2">
    <property type="entry name" value="ALDEHYDE DEHYDROGENASE"/>
    <property type="match status" value="1"/>
</dbReference>
<dbReference type="Proteomes" id="UP000000692">
    <property type="component" value="Plasmid 1"/>
</dbReference>
<keyword evidence="3" id="KW-0812">Transmembrane</keyword>
<dbReference type="Gene3D" id="3.30.365.10">
    <property type="entry name" value="Aldehyde oxidase/xanthine dehydrogenase, molybdopterin binding domain"/>
    <property type="match status" value="4"/>
</dbReference>
<dbReference type="HOGENOM" id="CLU_013917_0_1_5"/>
<organism evidence="3 4">
    <name type="scientific">Ketogulonicigenium vulgare (strain WSH-001)</name>
    <dbReference type="NCBI Taxonomy" id="759362"/>
    <lineage>
        <taxon>Bacteria</taxon>
        <taxon>Pseudomonadati</taxon>
        <taxon>Pseudomonadota</taxon>
        <taxon>Alphaproteobacteria</taxon>
        <taxon>Rhodobacterales</taxon>
        <taxon>Roseobacteraceae</taxon>
        <taxon>Ketogulonicigenium</taxon>
    </lineage>
</organism>
<feature type="signal peptide" evidence="1">
    <location>
        <begin position="1"/>
        <end position="30"/>
    </location>
</feature>
<dbReference type="InterPro" id="IPR037165">
    <property type="entry name" value="AldOxase/xan_DH_Mopterin-bd_sf"/>
</dbReference>
<dbReference type="PANTHER" id="PTHR47495">
    <property type="entry name" value="ALDEHYDE DEHYDROGENASE"/>
    <property type="match status" value="1"/>
</dbReference>
<dbReference type="SMART" id="SM01008">
    <property type="entry name" value="Ald_Xan_dh_C"/>
    <property type="match status" value="1"/>
</dbReference>
<evidence type="ECO:0000256" key="1">
    <source>
        <dbReference type="SAM" id="SignalP"/>
    </source>
</evidence>
<evidence type="ECO:0000313" key="4">
    <source>
        <dbReference type="Proteomes" id="UP000000692"/>
    </source>
</evidence>
<dbReference type="InterPro" id="IPR012368">
    <property type="entry name" value="OxRdtase_Mopterin-bd_su_IorB"/>
</dbReference>
<feature type="chain" id="PRO_5003391486" evidence="1">
    <location>
        <begin position="31"/>
        <end position="731"/>
    </location>
</feature>
<dbReference type="EC" id="1.3.99.16" evidence="3"/>
<dbReference type="PIRSF" id="PIRSF036389">
    <property type="entry name" value="IOR_B"/>
    <property type="match status" value="1"/>
</dbReference>
<dbReference type="SUPFAM" id="SSF56003">
    <property type="entry name" value="Molybdenum cofactor-binding domain"/>
    <property type="match status" value="2"/>
</dbReference>
<dbReference type="OrthoDB" id="9767994at2"/>
<dbReference type="Pfam" id="PF02738">
    <property type="entry name" value="MoCoBD_1"/>
    <property type="match status" value="1"/>
</dbReference>
<reference evidence="3 4" key="1">
    <citation type="journal article" date="2011" name="J. Bacteriol.">
        <title>Complete genome sequence of the industrial strain Ketogulonicigenium vulgare WSH-001.</title>
        <authorList>
            <person name="Liu L."/>
            <person name="Li Y."/>
            <person name="Zhang J."/>
            <person name="Zhou Z."/>
            <person name="Liu J."/>
            <person name="Li X."/>
            <person name="Zhou J."/>
            <person name="Du G."/>
            <person name="Wang L."/>
            <person name="Chen J."/>
        </authorList>
    </citation>
    <scope>NUCLEOTIDE SEQUENCE [LARGE SCALE GENOMIC DNA]</scope>
    <source>
        <strain evidence="3 4">WSH-001</strain>
        <plasmid evidence="4">pKVU_100</plasmid>
    </source>
</reference>
<dbReference type="PROSITE" id="PS51318">
    <property type="entry name" value="TAT"/>
    <property type="match status" value="1"/>
</dbReference>
<dbReference type="InterPro" id="IPR052516">
    <property type="entry name" value="N-heterocyclic_Hydroxylase"/>
</dbReference>
<dbReference type="InterPro" id="IPR046867">
    <property type="entry name" value="AldOxase/xan_DH_MoCoBD2"/>
</dbReference>
<geneLocation type="plasmid" evidence="4">
    <name>pKVU_100</name>
</geneLocation>
<protein>
    <submittedName>
        <fullName evidence="3">Putative dehydrogenase large chain transmembrane protein</fullName>
        <ecNumber evidence="3">1.3.99.16</ecNumber>
    </submittedName>
</protein>
<keyword evidence="3" id="KW-0472">Membrane</keyword>
<keyword evidence="1" id="KW-0732">Signal</keyword>
<proteinExistence type="predicted"/>
<dbReference type="Pfam" id="PF20256">
    <property type="entry name" value="MoCoBD_2"/>
    <property type="match status" value="2"/>
</dbReference>
<dbReference type="PATRIC" id="fig|759362.5.peg.2942"/>
<feature type="domain" description="Aldehyde oxidase/xanthine dehydrogenase a/b hammerhead" evidence="2">
    <location>
        <begin position="211"/>
        <end position="291"/>
    </location>
</feature>
<keyword evidence="3" id="KW-0560">Oxidoreductase</keyword>
<gene>
    <name evidence="3" type="primary">iorB1</name>
    <name evidence="3" type="ordered locus">KVU_PA0249</name>
</gene>
<name>F9YBB4_KETVW</name>
<dbReference type="EMBL" id="CP002019">
    <property type="protein sequence ID" value="AEM42666.1"/>
    <property type="molecule type" value="Genomic_DNA"/>
</dbReference>